<evidence type="ECO:0000313" key="2">
    <source>
        <dbReference type="Proteomes" id="UP000541444"/>
    </source>
</evidence>
<keyword evidence="2" id="KW-1185">Reference proteome</keyword>
<name>A0A7J7NCY3_9MAGN</name>
<dbReference type="AlphaFoldDB" id="A0A7J7NCY3"/>
<reference evidence="1 2" key="1">
    <citation type="journal article" date="2020" name="IScience">
        <title>Genome Sequencing of the Endangered Kingdonia uniflora (Circaeasteraceae, Ranunculales) Reveals Potential Mechanisms of Evolutionary Specialization.</title>
        <authorList>
            <person name="Sun Y."/>
            <person name="Deng T."/>
            <person name="Zhang A."/>
            <person name="Moore M.J."/>
            <person name="Landis J.B."/>
            <person name="Lin N."/>
            <person name="Zhang H."/>
            <person name="Zhang X."/>
            <person name="Huang J."/>
            <person name="Zhang X."/>
            <person name="Sun H."/>
            <person name="Wang H."/>
        </authorList>
    </citation>
    <scope>NUCLEOTIDE SEQUENCE [LARGE SCALE GENOMIC DNA]</scope>
    <source>
        <strain evidence="1">TB1705</strain>
        <tissue evidence="1">Leaf</tissue>
    </source>
</reference>
<dbReference type="Proteomes" id="UP000541444">
    <property type="component" value="Unassembled WGS sequence"/>
</dbReference>
<evidence type="ECO:0000313" key="1">
    <source>
        <dbReference type="EMBL" id="KAF6165101.1"/>
    </source>
</evidence>
<protein>
    <submittedName>
        <fullName evidence="1">Uncharacterized protein</fullName>
    </submittedName>
</protein>
<organism evidence="1 2">
    <name type="scientific">Kingdonia uniflora</name>
    <dbReference type="NCBI Taxonomy" id="39325"/>
    <lineage>
        <taxon>Eukaryota</taxon>
        <taxon>Viridiplantae</taxon>
        <taxon>Streptophyta</taxon>
        <taxon>Embryophyta</taxon>
        <taxon>Tracheophyta</taxon>
        <taxon>Spermatophyta</taxon>
        <taxon>Magnoliopsida</taxon>
        <taxon>Ranunculales</taxon>
        <taxon>Circaeasteraceae</taxon>
        <taxon>Kingdonia</taxon>
    </lineage>
</organism>
<gene>
    <name evidence="1" type="ORF">GIB67_000685</name>
</gene>
<accession>A0A7J7NCY3</accession>
<sequence length="73" mass="8486">MMVIPCEQRVRALGLANVDPTTRVSKYFTNNIYKAVYEPIWISIRGIDEWKILKTDLRVRAPIPTVRASRPRT</sequence>
<proteinExistence type="predicted"/>
<dbReference type="EMBL" id="JACGCM010000859">
    <property type="protein sequence ID" value="KAF6165101.1"/>
    <property type="molecule type" value="Genomic_DNA"/>
</dbReference>
<comment type="caution">
    <text evidence="1">The sequence shown here is derived from an EMBL/GenBank/DDBJ whole genome shotgun (WGS) entry which is preliminary data.</text>
</comment>